<dbReference type="Proteomes" id="UP000568839">
    <property type="component" value="Unassembled WGS sequence"/>
</dbReference>
<keyword evidence="5" id="KW-1185">Reference proteome</keyword>
<dbReference type="EMBL" id="JACHHJ010000001">
    <property type="protein sequence ID" value="MBB6448964.1"/>
    <property type="molecule type" value="Genomic_DNA"/>
</dbReference>
<dbReference type="PROSITE" id="PS51462">
    <property type="entry name" value="NUDIX"/>
    <property type="match status" value="1"/>
</dbReference>
<dbReference type="EC" id="3.6.1.13" evidence="4"/>
<name>A0A841PML1_9BACL</name>
<dbReference type="GO" id="GO:0019693">
    <property type="term" value="P:ribose phosphate metabolic process"/>
    <property type="evidence" value="ECO:0007669"/>
    <property type="project" value="TreeGrafter"/>
</dbReference>
<dbReference type="InterPro" id="IPR015797">
    <property type="entry name" value="NUDIX_hydrolase-like_dom_sf"/>
</dbReference>
<dbReference type="GO" id="GO:0006753">
    <property type="term" value="P:nucleoside phosphate metabolic process"/>
    <property type="evidence" value="ECO:0007669"/>
    <property type="project" value="TreeGrafter"/>
</dbReference>
<keyword evidence="2 4" id="KW-0378">Hydrolase</keyword>
<evidence type="ECO:0000259" key="3">
    <source>
        <dbReference type="PROSITE" id="PS51462"/>
    </source>
</evidence>
<dbReference type="AlphaFoldDB" id="A0A841PML1"/>
<evidence type="ECO:0000256" key="1">
    <source>
        <dbReference type="ARBA" id="ARBA00001946"/>
    </source>
</evidence>
<dbReference type="SUPFAM" id="SSF55811">
    <property type="entry name" value="Nudix"/>
    <property type="match status" value="1"/>
</dbReference>
<dbReference type="GO" id="GO:0005829">
    <property type="term" value="C:cytosol"/>
    <property type="evidence" value="ECO:0007669"/>
    <property type="project" value="TreeGrafter"/>
</dbReference>
<proteinExistence type="predicted"/>
<dbReference type="RefSeq" id="WP_184402901.1">
    <property type="nucleotide sequence ID" value="NZ_JACHHJ010000001.1"/>
</dbReference>
<feature type="domain" description="Nudix hydrolase" evidence="3">
    <location>
        <begin position="40"/>
        <end position="169"/>
    </location>
</feature>
<dbReference type="InterPro" id="IPR000086">
    <property type="entry name" value="NUDIX_hydrolase_dom"/>
</dbReference>
<dbReference type="FunFam" id="3.90.79.10:FF:000024">
    <property type="entry name" value="ADP-ribose pyrophosphatase"/>
    <property type="match status" value="1"/>
</dbReference>
<dbReference type="PANTHER" id="PTHR11839:SF18">
    <property type="entry name" value="NUDIX HYDROLASE DOMAIN-CONTAINING PROTEIN"/>
    <property type="match status" value="1"/>
</dbReference>
<reference evidence="4 5" key="1">
    <citation type="submission" date="2020-08" db="EMBL/GenBank/DDBJ databases">
        <title>Genomic Encyclopedia of Type Strains, Phase IV (KMG-IV): sequencing the most valuable type-strain genomes for metagenomic binning, comparative biology and taxonomic classification.</title>
        <authorList>
            <person name="Goeker M."/>
        </authorList>
    </citation>
    <scope>NUCLEOTIDE SEQUENCE [LARGE SCALE GENOMIC DNA]</scope>
    <source>
        <strain evidence="4 5">DSM 21769</strain>
    </source>
</reference>
<comment type="cofactor">
    <cofactor evidence="1">
        <name>Mg(2+)</name>
        <dbReference type="ChEBI" id="CHEBI:18420"/>
    </cofactor>
</comment>
<organism evidence="4 5">
    <name type="scientific">Geomicrobium halophilum</name>
    <dbReference type="NCBI Taxonomy" id="549000"/>
    <lineage>
        <taxon>Bacteria</taxon>
        <taxon>Bacillati</taxon>
        <taxon>Bacillota</taxon>
        <taxon>Bacilli</taxon>
        <taxon>Bacillales</taxon>
        <taxon>Geomicrobium</taxon>
    </lineage>
</organism>
<evidence type="ECO:0000256" key="2">
    <source>
        <dbReference type="ARBA" id="ARBA00022801"/>
    </source>
</evidence>
<dbReference type="InterPro" id="IPR020084">
    <property type="entry name" value="NUDIX_hydrolase_CS"/>
</dbReference>
<evidence type="ECO:0000313" key="4">
    <source>
        <dbReference type="EMBL" id="MBB6448964.1"/>
    </source>
</evidence>
<dbReference type="GO" id="GO:0047631">
    <property type="term" value="F:ADP-ribose diphosphatase activity"/>
    <property type="evidence" value="ECO:0007669"/>
    <property type="project" value="UniProtKB-EC"/>
</dbReference>
<dbReference type="PROSITE" id="PS00893">
    <property type="entry name" value="NUDIX_BOX"/>
    <property type="match status" value="1"/>
</dbReference>
<dbReference type="PANTHER" id="PTHR11839">
    <property type="entry name" value="UDP/ADP-SUGAR PYROPHOSPHATASE"/>
    <property type="match status" value="1"/>
</dbReference>
<dbReference type="Pfam" id="PF00293">
    <property type="entry name" value="NUDIX"/>
    <property type="match status" value="1"/>
</dbReference>
<gene>
    <name evidence="4" type="ORF">HNR44_000913</name>
</gene>
<dbReference type="Gene3D" id="3.90.79.10">
    <property type="entry name" value="Nucleoside Triphosphate Pyrophosphohydrolase"/>
    <property type="match status" value="1"/>
</dbReference>
<evidence type="ECO:0000313" key="5">
    <source>
        <dbReference type="Proteomes" id="UP000568839"/>
    </source>
</evidence>
<sequence length="179" mass="19713">MAVNHEPTLSKQTIYDGKIFNVELHEVELPDGNASKREVVKHPGAVAVVGMTDDGKIPLVRQFRKATEEFLLEIPAGKREAGEEAISTAVRELKEETGYTAGHLEEIAQLYTSPGFANELISIYIASDLQVGVPQTEADEFLTVEEWTLEEIRAGLNKQSFRDAKTAFAVQTLLARANS</sequence>
<dbReference type="CDD" id="cd03424">
    <property type="entry name" value="NUDIX_ADPRase_Nudt5_UGPPase_Nudt14"/>
    <property type="match status" value="1"/>
</dbReference>
<accession>A0A841PML1</accession>
<protein>
    <submittedName>
        <fullName evidence="4">ADP-ribose pyrophosphatase</fullName>
        <ecNumber evidence="4">3.6.1.13</ecNumber>
    </submittedName>
</protein>
<comment type="caution">
    <text evidence="4">The sequence shown here is derived from an EMBL/GenBank/DDBJ whole genome shotgun (WGS) entry which is preliminary data.</text>
</comment>